<dbReference type="EMBL" id="JARKIF010000005">
    <property type="protein sequence ID" value="KAJ7638609.1"/>
    <property type="molecule type" value="Genomic_DNA"/>
</dbReference>
<sequence>MHVLPTELKAAVLADLDSTSLATVARTCRSVYPVALSILYRHLCVSDATSVVLTLASRPDIARHVRSFHLTLRGTVFSPFLRSWVLPDSRVYPQLQHFASPFPLDTHLAKFLGNAPALTSVYIERMAEMQPLSLLQGCMRQLAKFTGSVHVNSGDLIVPALGKSTELVTVLDVTTDSAPVNLLHDLGQHLPHLIYLRITSTRNFPAPPTPIFYEQVAGSLTAFPHLQSFEFLGMYWPSSKKPENEQRVWQSRPLTNSSPEETVDLYSYSEDNFIS</sequence>
<dbReference type="InterPro" id="IPR036047">
    <property type="entry name" value="F-box-like_dom_sf"/>
</dbReference>
<evidence type="ECO:0000259" key="1">
    <source>
        <dbReference type="PROSITE" id="PS50181"/>
    </source>
</evidence>
<dbReference type="InterPro" id="IPR001810">
    <property type="entry name" value="F-box_dom"/>
</dbReference>
<evidence type="ECO:0000313" key="3">
    <source>
        <dbReference type="Proteomes" id="UP001221142"/>
    </source>
</evidence>
<dbReference type="Pfam" id="PF12937">
    <property type="entry name" value="F-box-like"/>
    <property type="match status" value="1"/>
</dbReference>
<dbReference type="AlphaFoldDB" id="A0AAD7FR36"/>
<protein>
    <recommendedName>
        <fullName evidence="1">F-box domain-containing protein</fullName>
    </recommendedName>
</protein>
<reference evidence="2" key="1">
    <citation type="submission" date="2023-03" db="EMBL/GenBank/DDBJ databases">
        <title>Massive genome expansion in bonnet fungi (Mycena s.s.) driven by repeated elements and novel gene families across ecological guilds.</title>
        <authorList>
            <consortium name="Lawrence Berkeley National Laboratory"/>
            <person name="Harder C.B."/>
            <person name="Miyauchi S."/>
            <person name="Viragh M."/>
            <person name="Kuo A."/>
            <person name="Thoen E."/>
            <person name="Andreopoulos B."/>
            <person name="Lu D."/>
            <person name="Skrede I."/>
            <person name="Drula E."/>
            <person name="Henrissat B."/>
            <person name="Morin E."/>
            <person name="Kohler A."/>
            <person name="Barry K."/>
            <person name="LaButti K."/>
            <person name="Morin E."/>
            <person name="Salamov A."/>
            <person name="Lipzen A."/>
            <person name="Mereny Z."/>
            <person name="Hegedus B."/>
            <person name="Baldrian P."/>
            <person name="Stursova M."/>
            <person name="Weitz H."/>
            <person name="Taylor A."/>
            <person name="Grigoriev I.V."/>
            <person name="Nagy L.G."/>
            <person name="Martin F."/>
            <person name="Kauserud H."/>
        </authorList>
    </citation>
    <scope>NUCLEOTIDE SEQUENCE</scope>
    <source>
        <strain evidence="2">9284</strain>
    </source>
</reference>
<dbReference type="Proteomes" id="UP001221142">
    <property type="component" value="Unassembled WGS sequence"/>
</dbReference>
<dbReference type="SUPFAM" id="SSF81383">
    <property type="entry name" value="F-box domain"/>
    <property type="match status" value="1"/>
</dbReference>
<organism evidence="2 3">
    <name type="scientific">Roridomyces roridus</name>
    <dbReference type="NCBI Taxonomy" id="1738132"/>
    <lineage>
        <taxon>Eukaryota</taxon>
        <taxon>Fungi</taxon>
        <taxon>Dikarya</taxon>
        <taxon>Basidiomycota</taxon>
        <taxon>Agaricomycotina</taxon>
        <taxon>Agaricomycetes</taxon>
        <taxon>Agaricomycetidae</taxon>
        <taxon>Agaricales</taxon>
        <taxon>Marasmiineae</taxon>
        <taxon>Mycenaceae</taxon>
        <taxon>Roridomyces</taxon>
    </lineage>
</organism>
<proteinExistence type="predicted"/>
<accession>A0AAD7FR36</accession>
<gene>
    <name evidence="2" type="ORF">FB45DRAFT_903341</name>
</gene>
<keyword evidence="3" id="KW-1185">Reference proteome</keyword>
<comment type="caution">
    <text evidence="2">The sequence shown here is derived from an EMBL/GenBank/DDBJ whole genome shotgun (WGS) entry which is preliminary data.</text>
</comment>
<dbReference type="PROSITE" id="PS50181">
    <property type="entry name" value="FBOX"/>
    <property type="match status" value="1"/>
</dbReference>
<feature type="domain" description="F-box" evidence="1">
    <location>
        <begin position="1"/>
        <end position="43"/>
    </location>
</feature>
<evidence type="ECO:0000313" key="2">
    <source>
        <dbReference type="EMBL" id="KAJ7638609.1"/>
    </source>
</evidence>
<name>A0AAD7FR36_9AGAR</name>